<keyword evidence="10" id="KW-1185">Reference proteome</keyword>
<dbReference type="InterPro" id="IPR006233">
    <property type="entry name" value="Cys_b_lyase_bac"/>
</dbReference>
<evidence type="ECO:0000256" key="8">
    <source>
        <dbReference type="SAM" id="MobiDB-lite"/>
    </source>
</evidence>
<dbReference type="PANTHER" id="PTHR43500">
    <property type="entry name" value="CYSTATHIONINE BETA-LYASE-RELATED"/>
    <property type="match status" value="1"/>
</dbReference>
<feature type="region of interest" description="Disordered" evidence="8">
    <location>
        <begin position="1"/>
        <end position="23"/>
    </location>
</feature>
<dbReference type="Proteomes" id="UP000258927">
    <property type="component" value="Chromosome"/>
</dbReference>
<organism evidence="9 10">
    <name type="scientific">Maritalea myrionectae</name>
    <dbReference type="NCBI Taxonomy" id="454601"/>
    <lineage>
        <taxon>Bacteria</taxon>
        <taxon>Pseudomonadati</taxon>
        <taxon>Pseudomonadota</taxon>
        <taxon>Alphaproteobacteria</taxon>
        <taxon>Hyphomicrobiales</taxon>
        <taxon>Devosiaceae</taxon>
        <taxon>Maritalea</taxon>
    </lineage>
</organism>
<dbReference type="Pfam" id="PF01053">
    <property type="entry name" value="Cys_Met_Meta_PP"/>
    <property type="match status" value="1"/>
</dbReference>
<evidence type="ECO:0000256" key="6">
    <source>
        <dbReference type="PIRSR" id="PIRSR001434-2"/>
    </source>
</evidence>
<dbReference type="GO" id="GO:0019346">
    <property type="term" value="P:transsulfuration"/>
    <property type="evidence" value="ECO:0007669"/>
    <property type="project" value="InterPro"/>
</dbReference>
<reference evidence="9 10" key="1">
    <citation type="submission" date="2017-05" db="EMBL/GenBank/DDBJ databases">
        <title>Genome Analysis of Maritalea myrionectae HL2708#5.</title>
        <authorList>
            <consortium name="Cotde Inc.-PKNU"/>
            <person name="Jang D."/>
            <person name="Oh H.-M."/>
        </authorList>
    </citation>
    <scope>NUCLEOTIDE SEQUENCE [LARGE SCALE GENOMIC DNA]</scope>
    <source>
        <strain evidence="9 10">HL2708#5</strain>
    </source>
</reference>
<dbReference type="STRING" id="1122213.GCA_000423365_02547"/>
<sequence length="398" mass="43562">MNKKDTNSAPKSPATVVTHHGRDPKQQFGFVNTPIVRGSTVIFDSYDQIKGNKRAYPYGRHGNPTDDAVRAVITELEHGADTLLAPSGVSAITTALLSVLSAGDDLLMCDTVYEPTRQFCDQVLDKMGITTRYYDPTIGAGIEDLLQPNTRAVMTESPGSLTFEVQDLPAIAKVCGPRDIAILADNSWASPLYYNPLDLGANIVIHAGTKVFAGHSDVMFGTITADEKYAKAVKQTYRALGVCVSPEDSFLIGRGLRTLELRMRDQSEKALKMATWLESHPLVDKVLHPALAQHPQHEIFARDFRGAGTLFAFILKPAGEDAIAAMVDEMELFGMGYSWGGYESLILPVKIASQRSATHWPHDGNLIRVNIGLEGFDDLKTELADGLERYGQLSNLKR</sequence>
<dbReference type="KEGG" id="mmyr:MXMO3_02229"/>
<dbReference type="GO" id="GO:0030170">
    <property type="term" value="F:pyridoxal phosphate binding"/>
    <property type="evidence" value="ECO:0007669"/>
    <property type="project" value="InterPro"/>
</dbReference>
<evidence type="ECO:0000313" key="10">
    <source>
        <dbReference type="Proteomes" id="UP000258927"/>
    </source>
</evidence>
<gene>
    <name evidence="9" type="ORF">MXMO3_02229</name>
</gene>
<evidence type="ECO:0000256" key="3">
    <source>
        <dbReference type="ARBA" id="ARBA00022898"/>
    </source>
</evidence>
<feature type="modified residue" description="N6-(pyridoxal phosphate)lysine" evidence="6">
    <location>
        <position position="210"/>
    </location>
</feature>
<evidence type="ECO:0000256" key="1">
    <source>
        <dbReference type="ARBA" id="ARBA00001933"/>
    </source>
</evidence>
<evidence type="ECO:0000313" key="9">
    <source>
        <dbReference type="EMBL" id="AVX04746.1"/>
    </source>
</evidence>
<name>A0A2R4MFS5_9HYPH</name>
<comment type="catalytic activity">
    <reaction evidence="5">
        <text>L,L-cystathionine + H2O = L-homocysteine + pyruvate + NH4(+)</text>
        <dbReference type="Rhea" id="RHEA:13965"/>
        <dbReference type="ChEBI" id="CHEBI:15361"/>
        <dbReference type="ChEBI" id="CHEBI:15377"/>
        <dbReference type="ChEBI" id="CHEBI:28938"/>
        <dbReference type="ChEBI" id="CHEBI:58161"/>
        <dbReference type="ChEBI" id="CHEBI:58199"/>
    </reaction>
</comment>
<dbReference type="InterPro" id="IPR000277">
    <property type="entry name" value="Cys/Met-Metab_PyrdxlP-dep_enz"/>
</dbReference>
<dbReference type="InterPro" id="IPR015421">
    <property type="entry name" value="PyrdxlP-dep_Trfase_major"/>
</dbReference>
<dbReference type="FunFam" id="3.40.640.10:FF:000046">
    <property type="entry name" value="Cystathionine gamma-lyase"/>
    <property type="match status" value="1"/>
</dbReference>
<comment type="similarity">
    <text evidence="2 7">Belongs to the trans-sulfuration enzymes family.</text>
</comment>
<dbReference type="PANTHER" id="PTHR43500:SF1">
    <property type="entry name" value="CYSTATHIONINE BETA-LYASE-RELATED"/>
    <property type="match status" value="1"/>
</dbReference>
<proteinExistence type="inferred from homology"/>
<evidence type="ECO:0000256" key="2">
    <source>
        <dbReference type="ARBA" id="ARBA00009077"/>
    </source>
</evidence>
<dbReference type="InterPro" id="IPR015424">
    <property type="entry name" value="PyrdxlP-dep_Trfase"/>
</dbReference>
<evidence type="ECO:0000256" key="5">
    <source>
        <dbReference type="ARBA" id="ARBA00047517"/>
    </source>
</evidence>
<dbReference type="InterPro" id="IPR015422">
    <property type="entry name" value="PyrdxlP-dep_Trfase_small"/>
</dbReference>
<evidence type="ECO:0000256" key="7">
    <source>
        <dbReference type="RuleBase" id="RU362118"/>
    </source>
</evidence>
<dbReference type="EMBL" id="CP021330">
    <property type="protein sequence ID" value="AVX04746.1"/>
    <property type="molecule type" value="Genomic_DNA"/>
</dbReference>
<dbReference type="GO" id="GO:0047804">
    <property type="term" value="F:cysteine-S-conjugate beta-lyase activity"/>
    <property type="evidence" value="ECO:0007669"/>
    <property type="project" value="InterPro"/>
</dbReference>
<dbReference type="AlphaFoldDB" id="A0A2R4MFS5"/>
<dbReference type="SUPFAM" id="SSF53383">
    <property type="entry name" value="PLP-dependent transferases"/>
    <property type="match status" value="1"/>
</dbReference>
<evidence type="ECO:0000256" key="4">
    <source>
        <dbReference type="ARBA" id="ARBA00023239"/>
    </source>
</evidence>
<dbReference type="NCBIfam" id="TIGR01324">
    <property type="entry name" value="cysta_beta_ly_B"/>
    <property type="match status" value="1"/>
</dbReference>
<dbReference type="Gene3D" id="3.40.640.10">
    <property type="entry name" value="Type I PLP-dependent aspartate aminotransferase-like (Major domain)"/>
    <property type="match status" value="1"/>
</dbReference>
<dbReference type="GO" id="GO:0019450">
    <property type="term" value="P:L-cysteine catabolic process to pyruvate"/>
    <property type="evidence" value="ECO:0007669"/>
    <property type="project" value="TreeGrafter"/>
</dbReference>
<comment type="cofactor">
    <cofactor evidence="1 7">
        <name>pyridoxal 5'-phosphate</name>
        <dbReference type="ChEBI" id="CHEBI:597326"/>
    </cofactor>
</comment>
<keyword evidence="4 9" id="KW-0456">Lyase</keyword>
<dbReference type="PIRSF" id="PIRSF001434">
    <property type="entry name" value="CGS"/>
    <property type="match status" value="1"/>
</dbReference>
<accession>A0A2R4MFS5</accession>
<dbReference type="RefSeq" id="WP_117395895.1">
    <property type="nucleotide sequence ID" value="NZ_CP021330.1"/>
</dbReference>
<protein>
    <submittedName>
        <fullName evidence="9">Cystathionine beta-lyase</fullName>
    </submittedName>
</protein>
<dbReference type="Gene3D" id="3.90.1150.10">
    <property type="entry name" value="Aspartate Aminotransferase, domain 1"/>
    <property type="match status" value="1"/>
</dbReference>
<keyword evidence="3 6" id="KW-0663">Pyridoxal phosphate</keyword>